<feature type="compositionally biased region" description="Basic and acidic residues" evidence="12">
    <location>
        <begin position="426"/>
        <end position="438"/>
    </location>
</feature>
<comment type="caution">
    <text evidence="14">The sequence shown here is derived from an EMBL/GenBank/DDBJ whole genome shotgun (WGS) entry which is preliminary data.</text>
</comment>
<keyword evidence="9 11" id="KW-0239">DNA-directed DNA polymerase</keyword>
<dbReference type="AlphaFoldDB" id="A0A0G1NZR1"/>
<dbReference type="GO" id="GO:0005524">
    <property type="term" value="F:ATP binding"/>
    <property type="evidence" value="ECO:0007669"/>
    <property type="project" value="UniProtKB-KW"/>
</dbReference>
<dbReference type="GO" id="GO:0006261">
    <property type="term" value="P:DNA-templated DNA replication"/>
    <property type="evidence" value="ECO:0007669"/>
    <property type="project" value="TreeGrafter"/>
</dbReference>
<feature type="compositionally biased region" description="Low complexity" evidence="12">
    <location>
        <begin position="379"/>
        <end position="391"/>
    </location>
</feature>
<reference evidence="14 15" key="1">
    <citation type="journal article" date="2015" name="Nature">
        <title>rRNA introns, odd ribosomes, and small enigmatic genomes across a large radiation of phyla.</title>
        <authorList>
            <person name="Brown C.T."/>
            <person name="Hug L.A."/>
            <person name="Thomas B.C."/>
            <person name="Sharon I."/>
            <person name="Castelle C.J."/>
            <person name="Singh A."/>
            <person name="Wilkins M.J."/>
            <person name="Williams K.H."/>
            <person name="Banfield J.F."/>
        </authorList>
    </citation>
    <scope>NUCLEOTIDE SEQUENCE [LARGE SCALE GENOMIC DNA]</scope>
</reference>
<dbReference type="InterPro" id="IPR003593">
    <property type="entry name" value="AAA+_ATPase"/>
</dbReference>
<feature type="region of interest" description="Disordered" evidence="12">
    <location>
        <begin position="365"/>
        <end position="447"/>
    </location>
</feature>
<proteinExistence type="inferred from homology"/>
<gene>
    <name evidence="11" type="primary">dnaX</name>
    <name evidence="14" type="ORF">UX39_C0012G0006</name>
</gene>
<dbReference type="Gene3D" id="3.40.50.300">
    <property type="entry name" value="P-loop containing nucleotide triphosphate hydrolases"/>
    <property type="match status" value="1"/>
</dbReference>
<dbReference type="PANTHER" id="PTHR11669">
    <property type="entry name" value="REPLICATION FACTOR C / DNA POLYMERASE III GAMMA-TAU SUBUNIT"/>
    <property type="match status" value="1"/>
</dbReference>
<organism evidence="14 15">
    <name type="scientific">Candidatus Magasanikbacteria bacterium GW2011_GWA2_46_17</name>
    <dbReference type="NCBI Taxonomy" id="1619042"/>
    <lineage>
        <taxon>Bacteria</taxon>
        <taxon>Candidatus Magasanikiibacteriota</taxon>
    </lineage>
</organism>
<keyword evidence="3 11" id="KW-0548">Nucleotidyltransferase</keyword>
<dbReference type="SMART" id="SM00382">
    <property type="entry name" value="AAA"/>
    <property type="match status" value="1"/>
</dbReference>
<dbReference type="FunFam" id="3.40.50.300:FF:000014">
    <property type="entry name" value="DNA polymerase III subunit gamma/tau"/>
    <property type="match status" value="1"/>
</dbReference>
<dbReference type="InterPro" id="IPR012763">
    <property type="entry name" value="DNA_pol_III_sug/sutau_N"/>
</dbReference>
<dbReference type="InterPro" id="IPR008921">
    <property type="entry name" value="DNA_pol3_clamp-load_cplx_C"/>
</dbReference>
<dbReference type="Gene3D" id="1.20.272.10">
    <property type="match status" value="1"/>
</dbReference>
<dbReference type="PANTHER" id="PTHR11669:SF0">
    <property type="entry name" value="PROTEIN STICHEL-LIKE 2"/>
    <property type="match status" value="1"/>
</dbReference>
<dbReference type="CDD" id="cd18137">
    <property type="entry name" value="HLD_clamp_pol_III_gamma_tau"/>
    <property type="match status" value="1"/>
</dbReference>
<evidence type="ECO:0000313" key="14">
    <source>
        <dbReference type="EMBL" id="KKU26129.1"/>
    </source>
</evidence>
<keyword evidence="2 11" id="KW-0808">Transferase</keyword>
<keyword evidence="8 11" id="KW-0067">ATP-binding</keyword>
<evidence type="ECO:0000256" key="3">
    <source>
        <dbReference type="ARBA" id="ARBA00022695"/>
    </source>
</evidence>
<dbReference type="Pfam" id="PF12169">
    <property type="entry name" value="DNA_pol3_gamma3"/>
    <property type="match status" value="1"/>
</dbReference>
<evidence type="ECO:0000256" key="8">
    <source>
        <dbReference type="ARBA" id="ARBA00022840"/>
    </source>
</evidence>
<comment type="subunit">
    <text evidence="11">DNA polymerase III contains a core (composed of alpha, epsilon and theta chains) that associates with a tau subunit. This core dimerizes to form the POLIII' complex. PolIII' associates with the gamma complex (composed of gamma, delta, delta', psi and chi chains) and with the beta chain to form the complete DNA polymerase III complex.</text>
</comment>
<evidence type="ECO:0000256" key="5">
    <source>
        <dbReference type="ARBA" id="ARBA00022723"/>
    </source>
</evidence>
<evidence type="ECO:0000256" key="12">
    <source>
        <dbReference type="SAM" id="MobiDB-lite"/>
    </source>
</evidence>
<keyword evidence="7" id="KW-0862">Zinc</keyword>
<feature type="domain" description="AAA+ ATPase" evidence="13">
    <location>
        <begin position="35"/>
        <end position="180"/>
    </location>
</feature>
<evidence type="ECO:0000256" key="6">
    <source>
        <dbReference type="ARBA" id="ARBA00022741"/>
    </source>
</evidence>
<dbReference type="NCBIfam" id="TIGR02397">
    <property type="entry name" value="dnaX_nterm"/>
    <property type="match status" value="1"/>
</dbReference>
<keyword evidence="6 11" id="KW-0547">Nucleotide-binding</keyword>
<sequence length="572" mass="63730">MTTLYRKYRPQSFSDVTGQEHVVRTITNQIATDKVAHAYLFSGPRGVGKTTIARLLAKAMNCEKKKAEYFEPCNECSSCQEISAGRNIDVIEIDAASHTGVDNVREDIIENAQFKPTKSKHKVFIIDEVHMLSTNAFNALLKTLEEPPAHIIFVLATTELHKLPATIISRCQRFGFKKISYDEMKKRLERITKTEKIKVDKKVIDRVINKSDGALRDAESLLGQILSLGVKEVTPEDAEMILPTSDSGAIIDFIENIIKKDTKSALTIIEDLSEEGLNIDQFFYDVIEVLRGMMMAQAERKKMLEESYNDANVKRIIKLSKEISSTKLISMIESAITKRRDTKNSPIPQLPLELFVVEHTSVDIANDHKSPPRDGAGGSIASSPYPAAAGPRSGGGEEGEARRGLPSGEDTTVSAKDGKPPLNPSLERRGGSSEDSHPPKKHPITESIKSTISHLTHRHQIKTTFEEARAKWPDFVKRVTDENHSLSFILKMSDLKSLDETGVHLTVPYSFHKDKLEESKNRNTVNKHIQETFSEKIPFTCEIAPTETAPPTVSDDTEIKNLATEFGGEIIE</sequence>
<dbReference type="GO" id="GO:0003677">
    <property type="term" value="F:DNA binding"/>
    <property type="evidence" value="ECO:0007669"/>
    <property type="project" value="InterPro"/>
</dbReference>
<dbReference type="GO" id="GO:0009360">
    <property type="term" value="C:DNA polymerase III complex"/>
    <property type="evidence" value="ECO:0007669"/>
    <property type="project" value="InterPro"/>
</dbReference>
<evidence type="ECO:0000256" key="10">
    <source>
        <dbReference type="ARBA" id="ARBA00049244"/>
    </source>
</evidence>
<dbReference type="InterPro" id="IPR050238">
    <property type="entry name" value="DNA_Rep/Repair_Clamp_Loader"/>
</dbReference>
<dbReference type="PATRIC" id="fig|1619042.3.peg.420"/>
<protein>
    <recommendedName>
        <fullName evidence="11">DNA polymerase III subunit gamma/tau</fullName>
        <ecNumber evidence="11">2.7.7.7</ecNumber>
    </recommendedName>
</protein>
<dbReference type="InterPro" id="IPR022754">
    <property type="entry name" value="DNA_pol_III_gamma-3"/>
</dbReference>
<keyword evidence="5" id="KW-0479">Metal-binding</keyword>
<dbReference type="SUPFAM" id="SSF48019">
    <property type="entry name" value="post-AAA+ oligomerization domain-like"/>
    <property type="match status" value="1"/>
</dbReference>
<evidence type="ECO:0000259" key="13">
    <source>
        <dbReference type="SMART" id="SM00382"/>
    </source>
</evidence>
<keyword evidence="4 11" id="KW-0235">DNA replication</keyword>
<dbReference type="GO" id="GO:0046872">
    <property type="term" value="F:metal ion binding"/>
    <property type="evidence" value="ECO:0007669"/>
    <property type="project" value="UniProtKB-KW"/>
</dbReference>
<comment type="similarity">
    <text evidence="1 11">Belongs to the DnaX/STICHEL family.</text>
</comment>
<dbReference type="GO" id="GO:0003887">
    <property type="term" value="F:DNA-directed DNA polymerase activity"/>
    <property type="evidence" value="ECO:0007669"/>
    <property type="project" value="UniProtKB-KW"/>
</dbReference>
<comment type="function">
    <text evidence="11">DNA polymerase III is a complex, multichain enzyme responsible for most of the replicative synthesis in bacteria. This DNA polymerase also exhibits 3' to 5' exonuclease activity.</text>
</comment>
<dbReference type="EC" id="2.7.7.7" evidence="11"/>
<evidence type="ECO:0000256" key="11">
    <source>
        <dbReference type="RuleBase" id="RU364063"/>
    </source>
</evidence>
<dbReference type="Proteomes" id="UP000034175">
    <property type="component" value="Unassembled WGS sequence"/>
</dbReference>
<dbReference type="CDD" id="cd00009">
    <property type="entry name" value="AAA"/>
    <property type="match status" value="1"/>
</dbReference>
<evidence type="ECO:0000256" key="2">
    <source>
        <dbReference type="ARBA" id="ARBA00022679"/>
    </source>
</evidence>
<dbReference type="NCBIfam" id="NF004046">
    <property type="entry name" value="PRK05563.1"/>
    <property type="match status" value="1"/>
</dbReference>
<dbReference type="InterPro" id="IPR045085">
    <property type="entry name" value="HLD_clamp_pol_III_gamma_tau"/>
</dbReference>
<dbReference type="EMBL" id="LCMA01000012">
    <property type="protein sequence ID" value="KKU26129.1"/>
    <property type="molecule type" value="Genomic_DNA"/>
</dbReference>
<dbReference type="InterPro" id="IPR027417">
    <property type="entry name" value="P-loop_NTPase"/>
</dbReference>
<evidence type="ECO:0000256" key="7">
    <source>
        <dbReference type="ARBA" id="ARBA00022833"/>
    </source>
</evidence>
<evidence type="ECO:0000256" key="4">
    <source>
        <dbReference type="ARBA" id="ARBA00022705"/>
    </source>
</evidence>
<dbReference type="Pfam" id="PF13177">
    <property type="entry name" value="DNA_pol3_delta2"/>
    <property type="match status" value="1"/>
</dbReference>
<evidence type="ECO:0000256" key="1">
    <source>
        <dbReference type="ARBA" id="ARBA00006360"/>
    </source>
</evidence>
<dbReference type="SUPFAM" id="SSF52540">
    <property type="entry name" value="P-loop containing nucleoside triphosphate hydrolases"/>
    <property type="match status" value="1"/>
</dbReference>
<accession>A0A0G1NZR1</accession>
<evidence type="ECO:0000313" key="15">
    <source>
        <dbReference type="Proteomes" id="UP000034175"/>
    </source>
</evidence>
<name>A0A0G1NZR1_9BACT</name>
<comment type="catalytic activity">
    <reaction evidence="10 11">
        <text>DNA(n) + a 2'-deoxyribonucleoside 5'-triphosphate = DNA(n+1) + diphosphate</text>
        <dbReference type="Rhea" id="RHEA:22508"/>
        <dbReference type="Rhea" id="RHEA-COMP:17339"/>
        <dbReference type="Rhea" id="RHEA-COMP:17340"/>
        <dbReference type="ChEBI" id="CHEBI:33019"/>
        <dbReference type="ChEBI" id="CHEBI:61560"/>
        <dbReference type="ChEBI" id="CHEBI:173112"/>
        <dbReference type="EC" id="2.7.7.7"/>
    </reaction>
</comment>
<evidence type="ECO:0000256" key="9">
    <source>
        <dbReference type="ARBA" id="ARBA00022932"/>
    </source>
</evidence>
<dbReference type="Gene3D" id="1.10.8.60">
    <property type="match status" value="1"/>
</dbReference>